<keyword evidence="7" id="KW-0472">Membrane</keyword>
<name>A0ABW9KH07_9BACT</name>
<dbReference type="PANTHER" id="PTHR33162:SF1">
    <property type="entry name" value="SEC-INDEPENDENT PROTEIN TRANSLOCASE PROTEIN TATA, CHLOROPLASTIC"/>
    <property type="match status" value="1"/>
</dbReference>
<evidence type="ECO:0000256" key="3">
    <source>
        <dbReference type="ARBA" id="ARBA00022692"/>
    </source>
</evidence>
<evidence type="ECO:0000256" key="6">
    <source>
        <dbReference type="ARBA" id="ARBA00023010"/>
    </source>
</evidence>
<gene>
    <name evidence="9" type="ORF">ACK2TP_03755</name>
</gene>
<comment type="caution">
    <text evidence="9">The sequence shown here is derived from an EMBL/GenBank/DDBJ whole genome shotgun (WGS) entry which is preliminary data.</text>
</comment>
<dbReference type="Pfam" id="PF02416">
    <property type="entry name" value="TatA_B_E"/>
    <property type="match status" value="1"/>
</dbReference>
<evidence type="ECO:0000256" key="7">
    <source>
        <dbReference type="ARBA" id="ARBA00023136"/>
    </source>
</evidence>
<feature type="compositionally biased region" description="Low complexity" evidence="8">
    <location>
        <begin position="155"/>
        <end position="164"/>
    </location>
</feature>
<evidence type="ECO:0000256" key="8">
    <source>
        <dbReference type="SAM" id="MobiDB-lite"/>
    </source>
</evidence>
<keyword evidence="6" id="KW-0811">Translocation</keyword>
<proteinExistence type="predicted"/>
<evidence type="ECO:0000256" key="5">
    <source>
        <dbReference type="ARBA" id="ARBA00022989"/>
    </source>
</evidence>
<dbReference type="Proteomes" id="UP001634747">
    <property type="component" value="Unassembled WGS sequence"/>
</dbReference>
<dbReference type="RefSeq" id="WP_263413585.1">
    <property type="nucleotide sequence ID" value="NZ_JAGSYB010000001.1"/>
</dbReference>
<keyword evidence="10" id="KW-1185">Reference proteome</keyword>
<dbReference type="InterPro" id="IPR003369">
    <property type="entry name" value="TatA/B/E"/>
</dbReference>
<accession>A0ABW9KH07</accession>
<feature type="region of interest" description="Disordered" evidence="8">
    <location>
        <begin position="77"/>
        <end position="190"/>
    </location>
</feature>
<reference evidence="9 10" key="1">
    <citation type="submission" date="2024-12" db="EMBL/GenBank/DDBJ databases">
        <authorList>
            <person name="Lee Y."/>
        </authorList>
    </citation>
    <scope>NUCLEOTIDE SEQUENCE [LARGE SCALE GENOMIC DNA]</scope>
    <source>
        <strain evidence="9 10">03SUJ4</strain>
    </source>
</reference>
<protein>
    <submittedName>
        <fullName evidence="9">Twin-arginine translocase TatA/TatE family subunit</fullName>
    </submittedName>
</protein>
<evidence type="ECO:0000256" key="1">
    <source>
        <dbReference type="ARBA" id="ARBA00004167"/>
    </source>
</evidence>
<feature type="compositionally biased region" description="Low complexity" evidence="8">
    <location>
        <begin position="87"/>
        <end position="104"/>
    </location>
</feature>
<dbReference type="Gene3D" id="1.20.5.3310">
    <property type="match status" value="1"/>
</dbReference>
<dbReference type="EMBL" id="JBJYXY010000001">
    <property type="protein sequence ID" value="MFN2974867.1"/>
    <property type="molecule type" value="Genomic_DNA"/>
</dbReference>
<dbReference type="PANTHER" id="PTHR33162">
    <property type="entry name" value="SEC-INDEPENDENT PROTEIN TRANSLOCASE PROTEIN TATA, CHLOROPLASTIC"/>
    <property type="match status" value="1"/>
</dbReference>
<comment type="subcellular location">
    <subcellularLocation>
        <location evidence="1">Membrane</location>
        <topology evidence="1">Single-pass membrane protein</topology>
    </subcellularLocation>
</comment>
<organism evidence="9 10">
    <name type="scientific">Terriglobus aquaticus</name>
    <dbReference type="NCBI Taxonomy" id="940139"/>
    <lineage>
        <taxon>Bacteria</taxon>
        <taxon>Pseudomonadati</taxon>
        <taxon>Acidobacteriota</taxon>
        <taxon>Terriglobia</taxon>
        <taxon>Terriglobales</taxon>
        <taxon>Acidobacteriaceae</taxon>
        <taxon>Terriglobus</taxon>
    </lineage>
</organism>
<keyword evidence="4" id="KW-0653">Protein transport</keyword>
<evidence type="ECO:0000313" key="9">
    <source>
        <dbReference type="EMBL" id="MFN2974867.1"/>
    </source>
</evidence>
<keyword evidence="3" id="KW-0812">Transmembrane</keyword>
<keyword evidence="5" id="KW-1133">Transmembrane helix</keyword>
<evidence type="ECO:0000256" key="2">
    <source>
        <dbReference type="ARBA" id="ARBA00022448"/>
    </source>
</evidence>
<keyword evidence="2" id="KW-0813">Transport</keyword>
<evidence type="ECO:0000313" key="10">
    <source>
        <dbReference type="Proteomes" id="UP001634747"/>
    </source>
</evidence>
<sequence>MPSMGDSIFIFVLALMLLGPKKLPQLARQLGKLMAEFRKASNDFRMQMEDELRLEEQKEHQAKVAALQPPTPAAVPVEDPPHPHMPAPVSEVAPEAAEAAVASVQPIAESGELKMMPPSSGLPMESSARTRSYAPAEPAAEIPEHSIGGALSQTSLGAGSSSEEPAAELPPPPDRSQPAMVGEGERATHV</sequence>
<evidence type="ECO:0000256" key="4">
    <source>
        <dbReference type="ARBA" id="ARBA00022927"/>
    </source>
</evidence>